<keyword evidence="3" id="KW-1185">Reference proteome</keyword>
<name>A0A1B7MLG0_9AGAM</name>
<evidence type="ECO:0000313" key="3">
    <source>
        <dbReference type="Proteomes" id="UP000092154"/>
    </source>
</evidence>
<dbReference type="Proteomes" id="UP000092154">
    <property type="component" value="Unassembled WGS sequence"/>
</dbReference>
<evidence type="ECO:0000313" key="2">
    <source>
        <dbReference type="EMBL" id="OAX33453.1"/>
    </source>
</evidence>
<reference evidence="2 3" key="1">
    <citation type="submission" date="2016-06" db="EMBL/GenBank/DDBJ databases">
        <title>Comparative genomics of the ectomycorrhizal sister species Rhizopogon vinicolor and Rhizopogon vesiculosus (Basidiomycota: Boletales) reveals a divergence of the mating type B locus.</title>
        <authorList>
            <consortium name="DOE Joint Genome Institute"/>
            <person name="Mujic A.B."/>
            <person name="Kuo A."/>
            <person name="Tritt A."/>
            <person name="Lipzen A."/>
            <person name="Chen C."/>
            <person name="Johnson J."/>
            <person name="Sharma A."/>
            <person name="Barry K."/>
            <person name="Grigoriev I.V."/>
            <person name="Spatafora J.W."/>
        </authorList>
    </citation>
    <scope>NUCLEOTIDE SEQUENCE [LARGE SCALE GENOMIC DNA]</scope>
    <source>
        <strain evidence="2 3">AM-OR11-026</strain>
    </source>
</reference>
<keyword evidence="1" id="KW-0472">Membrane</keyword>
<keyword evidence="1" id="KW-0812">Transmembrane</keyword>
<keyword evidence="1" id="KW-1133">Transmembrane helix</keyword>
<dbReference type="EMBL" id="KV448766">
    <property type="protein sequence ID" value="OAX33453.1"/>
    <property type="molecule type" value="Genomic_DNA"/>
</dbReference>
<evidence type="ECO:0000256" key="1">
    <source>
        <dbReference type="SAM" id="Phobius"/>
    </source>
</evidence>
<proteinExistence type="predicted"/>
<dbReference type="InParanoid" id="A0A1B7MLG0"/>
<dbReference type="AlphaFoldDB" id="A0A1B7MLG0"/>
<feature type="transmembrane region" description="Helical" evidence="1">
    <location>
        <begin position="32"/>
        <end position="57"/>
    </location>
</feature>
<protein>
    <submittedName>
        <fullName evidence="2">Uncharacterized protein</fullName>
    </submittedName>
</protein>
<gene>
    <name evidence="2" type="ORF">K503DRAFT_786487</name>
</gene>
<sequence length="131" mass="14767">MEDEFELVKLWYSGKEDCCWWQIMSPQEKLSVLWIVCVLIIEVNVVISGVWVGYLGVLKGLKSLKGDIDETGKIRDWETFVGEVGNNMDNEGPQVAGVHFLVKGLFNSHVPKEYELDGSPQNIAWQGPLAQ</sequence>
<organism evidence="2 3">
    <name type="scientific">Rhizopogon vinicolor AM-OR11-026</name>
    <dbReference type="NCBI Taxonomy" id="1314800"/>
    <lineage>
        <taxon>Eukaryota</taxon>
        <taxon>Fungi</taxon>
        <taxon>Dikarya</taxon>
        <taxon>Basidiomycota</taxon>
        <taxon>Agaricomycotina</taxon>
        <taxon>Agaricomycetes</taxon>
        <taxon>Agaricomycetidae</taxon>
        <taxon>Boletales</taxon>
        <taxon>Suillineae</taxon>
        <taxon>Rhizopogonaceae</taxon>
        <taxon>Rhizopogon</taxon>
    </lineage>
</organism>
<accession>A0A1B7MLG0</accession>